<proteinExistence type="predicted"/>
<evidence type="ECO:0000313" key="2">
    <source>
        <dbReference type="Proteomes" id="UP000664620"/>
    </source>
</evidence>
<reference evidence="1" key="1">
    <citation type="submission" date="2021-03" db="EMBL/GenBank/DDBJ databases">
        <title>Molecular epidemiology and mechanisms of colistin and carbapenem resistance in Enterobacteriaceae from clinical isolates, the environment and porcine samples in Pretoria, South Africa.</title>
        <authorList>
            <person name="Bogoshi D."/>
            <person name="Mbelle N.M."/>
            <person name="Naidoo V."/>
            <person name="Osei Sekyere J."/>
        </authorList>
    </citation>
    <scope>NUCLEOTIDE SEQUENCE</scope>
    <source>
        <strain evidence="1">C034</strain>
    </source>
</reference>
<protein>
    <submittedName>
        <fullName evidence="1">Uncharacterized protein</fullName>
    </submittedName>
</protein>
<gene>
    <name evidence="1" type="ORF">J4734_12535</name>
</gene>
<evidence type="ECO:0000313" key="1">
    <source>
        <dbReference type="EMBL" id="MBO2029288.1"/>
    </source>
</evidence>
<comment type="caution">
    <text evidence="1">The sequence shown here is derived from an EMBL/GenBank/DDBJ whole genome shotgun (WGS) entry which is preliminary data.</text>
</comment>
<dbReference type="Proteomes" id="UP000664620">
    <property type="component" value="Unassembled WGS sequence"/>
</dbReference>
<dbReference type="AlphaFoldDB" id="A0A939SVK7"/>
<organism evidence="1 2">
    <name type="scientific">Klebsiella pneumoniae</name>
    <dbReference type="NCBI Taxonomy" id="573"/>
    <lineage>
        <taxon>Bacteria</taxon>
        <taxon>Pseudomonadati</taxon>
        <taxon>Pseudomonadota</taxon>
        <taxon>Gammaproteobacteria</taxon>
        <taxon>Enterobacterales</taxon>
        <taxon>Enterobacteriaceae</taxon>
        <taxon>Klebsiella/Raoultella group</taxon>
        <taxon>Klebsiella</taxon>
        <taxon>Klebsiella pneumoniae complex</taxon>
    </lineage>
</organism>
<name>A0A939SVK7_KLEPN</name>
<dbReference type="EMBL" id="JAGETO010000042">
    <property type="protein sequence ID" value="MBO2029288.1"/>
    <property type="molecule type" value="Genomic_DNA"/>
</dbReference>
<sequence length="64" mass="6832">MAPEKAVFMSGWPAKAGRRCMWTTFCGTSKNSSSIAGNVIQRFSPDMTPDDPQLVAAIKGALAQ</sequence>
<accession>A0A939SVK7</accession>